<reference evidence="3 4" key="1">
    <citation type="submission" date="2020-08" db="EMBL/GenBank/DDBJ databases">
        <title>Genomic Encyclopedia of Type Strains, Phase IV (KMG-IV): sequencing the most valuable type-strain genomes for metagenomic binning, comparative biology and taxonomic classification.</title>
        <authorList>
            <person name="Goeker M."/>
        </authorList>
    </citation>
    <scope>NUCLEOTIDE SEQUENCE [LARGE SCALE GENOMIC DNA]</scope>
    <source>
        <strain evidence="3 4">DSM 104969</strain>
    </source>
</reference>
<name>A0A840CQB9_9BACT</name>
<organism evidence="3 4">
    <name type="scientific">Dysgonomonas hofstadii</name>
    <dbReference type="NCBI Taxonomy" id="637886"/>
    <lineage>
        <taxon>Bacteria</taxon>
        <taxon>Pseudomonadati</taxon>
        <taxon>Bacteroidota</taxon>
        <taxon>Bacteroidia</taxon>
        <taxon>Bacteroidales</taxon>
        <taxon>Dysgonomonadaceae</taxon>
        <taxon>Dysgonomonas</taxon>
    </lineage>
</organism>
<dbReference type="Proteomes" id="UP000555103">
    <property type="component" value="Unassembled WGS sequence"/>
</dbReference>
<evidence type="ECO:0000256" key="1">
    <source>
        <dbReference type="ARBA" id="ARBA00022801"/>
    </source>
</evidence>
<dbReference type="AlphaFoldDB" id="A0A840CQB9"/>
<sequence>MKYIFLIIFQFLLFGCNVFKEASNKEFKNFDIYLLIGQSNMAGRAEIPEDGKDSLNMVFLFRNDSVRIWEKAANPLNKYSTVRKGIKMQKLGPGYSFAKKISDYYPDRNIGLVVNARGGTSIKEWAPSGKLYKEALKRITEASRWGEIKGIVWHQGEADARTNGSYISDLKHLIESFRKDLNNNKLPFVLGQIYPANKKKAIFNDSLLKVPDYIPYTDVVKSDSTSTFDNLHFDSTSQILMGERYAKAMYSAIEALNNNK</sequence>
<evidence type="ECO:0000313" key="4">
    <source>
        <dbReference type="Proteomes" id="UP000555103"/>
    </source>
</evidence>
<protein>
    <recommendedName>
        <fullName evidence="2">Sialate O-acetylesterase domain-containing protein</fullName>
    </recommendedName>
</protein>
<evidence type="ECO:0000313" key="3">
    <source>
        <dbReference type="EMBL" id="MBB4037626.1"/>
    </source>
</evidence>
<dbReference type="InterPro" id="IPR005181">
    <property type="entry name" value="SASA"/>
</dbReference>
<dbReference type="GO" id="GO:0016788">
    <property type="term" value="F:hydrolase activity, acting on ester bonds"/>
    <property type="evidence" value="ECO:0007669"/>
    <property type="project" value="UniProtKB-ARBA"/>
</dbReference>
<dbReference type="RefSeq" id="WP_183308462.1">
    <property type="nucleotide sequence ID" value="NZ_JACIEP010000015.1"/>
</dbReference>
<dbReference type="InterPro" id="IPR052940">
    <property type="entry name" value="Carb_Esterase_6"/>
</dbReference>
<dbReference type="SUPFAM" id="SSF52266">
    <property type="entry name" value="SGNH hydrolase"/>
    <property type="match status" value="1"/>
</dbReference>
<dbReference type="PANTHER" id="PTHR31988:SF19">
    <property type="entry name" value="9-O-ACETYL-N-ACETYLNEURAMINIC ACID DEACETYLASE-RELATED"/>
    <property type="match status" value="1"/>
</dbReference>
<dbReference type="Pfam" id="PF03629">
    <property type="entry name" value="SASA"/>
    <property type="match status" value="1"/>
</dbReference>
<dbReference type="PROSITE" id="PS51257">
    <property type="entry name" value="PROKAR_LIPOPROTEIN"/>
    <property type="match status" value="1"/>
</dbReference>
<evidence type="ECO:0000259" key="2">
    <source>
        <dbReference type="Pfam" id="PF03629"/>
    </source>
</evidence>
<keyword evidence="1" id="KW-0378">Hydrolase</keyword>
<dbReference type="Gene3D" id="3.40.50.1110">
    <property type="entry name" value="SGNH hydrolase"/>
    <property type="match status" value="1"/>
</dbReference>
<proteinExistence type="predicted"/>
<dbReference type="EMBL" id="JACIEP010000015">
    <property type="protein sequence ID" value="MBB4037626.1"/>
    <property type="molecule type" value="Genomic_DNA"/>
</dbReference>
<gene>
    <name evidence="3" type="ORF">GGR21_003546</name>
</gene>
<dbReference type="InterPro" id="IPR036514">
    <property type="entry name" value="SGNH_hydro_sf"/>
</dbReference>
<accession>A0A840CQB9</accession>
<dbReference type="PANTHER" id="PTHR31988">
    <property type="entry name" value="ESTERASE, PUTATIVE (DUF303)-RELATED"/>
    <property type="match status" value="1"/>
</dbReference>
<comment type="caution">
    <text evidence="3">The sequence shown here is derived from an EMBL/GenBank/DDBJ whole genome shotgun (WGS) entry which is preliminary data.</text>
</comment>
<keyword evidence="4" id="KW-1185">Reference proteome</keyword>
<feature type="domain" description="Sialate O-acetylesterase" evidence="2">
    <location>
        <begin position="30"/>
        <end position="250"/>
    </location>
</feature>